<dbReference type="Pfam" id="PF00226">
    <property type="entry name" value="DnaJ"/>
    <property type="match status" value="1"/>
</dbReference>
<name>A0ABW1L2C3_9PROT</name>
<dbReference type="CDD" id="cd06257">
    <property type="entry name" value="DnaJ"/>
    <property type="match status" value="1"/>
</dbReference>
<dbReference type="Proteomes" id="UP001596116">
    <property type="component" value="Unassembled WGS sequence"/>
</dbReference>
<evidence type="ECO:0000313" key="3">
    <source>
        <dbReference type="Proteomes" id="UP001596116"/>
    </source>
</evidence>
<dbReference type="InterPro" id="IPR001623">
    <property type="entry name" value="DnaJ_domain"/>
</dbReference>
<dbReference type="SUPFAM" id="SSF46565">
    <property type="entry name" value="Chaperone J-domain"/>
    <property type="match status" value="1"/>
</dbReference>
<organism evidence="2 3">
    <name type="scientific">Hyphococcus aureus</name>
    <dbReference type="NCBI Taxonomy" id="2666033"/>
    <lineage>
        <taxon>Bacteria</taxon>
        <taxon>Pseudomonadati</taxon>
        <taxon>Pseudomonadota</taxon>
        <taxon>Alphaproteobacteria</taxon>
        <taxon>Parvularculales</taxon>
        <taxon>Parvularculaceae</taxon>
        <taxon>Hyphococcus</taxon>
    </lineage>
</organism>
<protein>
    <submittedName>
        <fullName evidence="2">DnaJ family molecular chaperone</fullName>
    </submittedName>
</protein>
<proteinExistence type="predicted"/>
<reference evidence="2 3" key="1">
    <citation type="submission" date="2024-09" db="EMBL/GenBank/DDBJ databases">
        <authorList>
            <person name="Zhang Z.-H."/>
        </authorList>
    </citation>
    <scope>NUCLEOTIDE SEQUENCE [LARGE SCALE GENOMIC DNA]</scope>
    <source>
        <strain evidence="2 3">HHTR114</strain>
    </source>
</reference>
<gene>
    <name evidence="2" type="ORF">ACFMB1_16365</name>
</gene>
<dbReference type="InterPro" id="IPR049210">
    <property type="entry name" value="DUF6812"/>
</dbReference>
<feature type="domain" description="J" evidence="1">
    <location>
        <begin position="107"/>
        <end position="179"/>
    </location>
</feature>
<dbReference type="RefSeq" id="WP_379881625.1">
    <property type="nucleotide sequence ID" value="NZ_JBHPON010000002.1"/>
</dbReference>
<dbReference type="PROSITE" id="PS50076">
    <property type="entry name" value="DNAJ_2"/>
    <property type="match status" value="1"/>
</dbReference>
<evidence type="ECO:0000259" key="1">
    <source>
        <dbReference type="PROSITE" id="PS50076"/>
    </source>
</evidence>
<keyword evidence="3" id="KW-1185">Reference proteome</keyword>
<dbReference type="Gene3D" id="1.10.287.110">
    <property type="entry name" value="DnaJ domain"/>
    <property type="match status" value="1"/>
</dbReference>
<sequence>MTVFDTKQKSYRHRNEANVLLTLATSDKPVEATVFLSLGERASDLLNDSRAFIPVRLGGGETMIIAKSQIATIIEGKTAKDESGKSKIYGEDFSTTQKPDAPQKSFDAYAMLRIAPTASNEEVRAAYKARMKAVHPDTFASLGLDEEISKAAVLATQKVNYAYQKIMRERGSAQTDRTV</sequence>
<dbReference type="InterPro" id="IPR036869">
    <property type="entry name" value="J_dom_sf"/>
</dbReference>
<dbReference type="EMBL" id="JBHPON010000002">
    <property type="protein sequence ID" value="MFC6037131.1"/>
    <property type="molecule type" value="Genomic_DNA"/>
</dbReference>
<dbReference type="Pfam" id="PF20660">
    <property type="entry name" value="DUF6812"/>
    <property type="match status" value="1"/>
</dbReference>
<dbReference type="SMART" id="SM00271">
    <property type="entry name" value="DnaJ"/>
    <property type="match status" value="1"/>
</dbReference>
<evidence type="ECO:0000313" key="2">
    <source>
        <dbReference type="EMBL" id="MFC6037131.1"/>
    </source>
</evidence>
<accession>A0ABW1L2C3</accession>
<comment type="caution">
    <text evidence="2">The sequence shown here is derived from an EMBL/GenBank/DDBJ whole genome shotgun (WGS) entry which is preliminary data.</text>
</comment>